<organism evidence="6 7">
    <name type="scientific">Aneurinibacillus soli</name>
    <dbReference type="NCBI Taxonomy" id="1500254"/>
    <lineage>
        <taxon>Bacteria</taxon>
        <taxon>Bacillati</taxon>
        <taxon>Bacillota</taxon>
        <taxon>Bacilli</taxon>
        <taxon>Bacillales</taxon>
        <taxon>Paenibacillaceae</taxon>
        <taxon>Aneurinibacillus group</taxon>
        <taxon>Aneurinibacillus</taxon>
    </lineage>
</organism>
<comment type="subcellular location">
    <subcellularLocation>
        <location evidence="1">Cell membrane</location>
        <topology evidence="1">Multi-pass membrane protein</topology>
    </subcellularLocation>
</comment>
<dbReference type="PANTHER" id="PTHR33931:SF2">
    <property type="entry name" value="HOLIN-LIKE PROTEIN CIDA"/>
    <property type="match status" value="1"/>
</dbReference>
<sequence>MATIIKGTGQIILLCMFSLIMNKLVDVFHLKIPGSILGIGVVFILLQTKIIRLEWIELGAKWLLAELLLFFVPSAVGIMKYPHLLVDDGVRVICAIVLSTITVMACTGLVAKKITERKEQKLS</sequence>
<dbReference type="GO" id="GO:0005886">
    <property type="term" value="C:plasma membrane"/>
    <property type="evidence" value="ECO:0007669"/>
    <property type="project" value="UniProtKB-SubCell"/>
</dbReference>
<dbReference type="InterPro" id="IPR005538">
    <property type="entry name" value="LrgA/CidA"/>
</dbReference>
<proteinExistence type="predicted"/>
<dbReference type="KEGG" id="asoc:CB4_00441"/>
<evidence type="ECO:0000256" key="5">
    <source>
        <dbReference type="ARBA" id="ARBA00023136"/>
    </source>
</evidence>
<keyword evidence="2" id="KW-1003">Cell membrane</keyword>
<dbReference type="PANTHER" id="PTHR33931">
    <property type="entry name" value="HOLIN-LIKE PROTEIN CIDA-RELATED"/>
    <property type="match status" value="1"/>
</dbReference>
<keyword evidence="7" id="KW-1185">Reference proteome</keyword>
<evidence type="ECO:0000256" key="3">
    <source>
        <dbReference type="ARBA" id="ARBA00022692"/>
    </source>
</evidence>
<dbReference type="AlphaFoldDB" id="A0A0U5B818"/>
<keyword evidence="5" id="KW-0472">Membrane</keyword>
<dbReference type="Proteomes" id="UP000217696">
    <property type="component" value="Chromosome"/>
</dbReference>
<dbReference type="NCBIfam" id="NF002460">
    <property type="entry name" value="PRK01658.1"/>
    <property type="match status" value="1"/>
</dbReference>
<keyword evidence="3" id="KW-0812">Transmembrane</keyword>
<dbReference type="EMBL" id="AP017312">
    <property type="protein sequence ID" value="BAU26327.1"/>
    <property type="molecule type" value="Genomic_DNA"/>
</dbReference>
<gene>
    <name evidence="6" type="primary">cidA_1</name>
    <name evidence="6" type="ORF">CB4_00441</name>
</gene>
<evidence type="ECO:0000313" key="6">
    <source>
        <dbReference type="EMBL" id="BAU26327.1"/>
    </source>
</evidence>
<dbReference type="Pfam" id="PF03788">
    <property type="entry name" value="LrgA"/>
    <property type="match status" value="1"/>
</dbReference>
<name>A0A0U5B818_9BACL</name>
<reference evidence="6 7" key="1">
    <citation type="submission" date="2015-12" db="EMBL/GenBank/DDBJ databases">
        <title>Genome sequence of Aneurinibacillus soli.</title>
        <authorList>
            <person name="Lee J.S."/>
            <person name="Lee K.C."/>
            <person name="Kim K.K."/>
            <person name="Lee B.W."/>
        </authorList>
    </citation>
    <scope>NUCLEOTIDE SEQUENCE [LARGE SCALE GENOMIC DNA]</scope>
    <source>
        <strain evidence="6 7">CB4</strain>
    </source>
</reference>
<dbReference type="OrthoDB" id="3176438at2"/>
<evidence type="ECO:0000256" key="4">
    <source>
        <dbReference type="ARBA" id="ARBA00022989"/>
    </source>
</evidence>
<accession>A0A0U5B818</accession>
<dbReference type="RefSeq" id="WP_096463386.1">
    <property type="nucleotide sequence ID" value="NZ_AP017312.1"/>
</dbReference>
<evidence type="ECO:0000313" key="7">
    <source>
        <dbReference type="Proteomes" id="UP000217696"/>
    </source>
</evidence>
<evidence type="ECO:0000256" key="2">
    <source>
        <dbReference type="ARBA" id="ARBA00022475"/>
    </source>
</evidence>
<keyword evidence="4" id="KW-1133">Transmembrane helix</keyword>
<evidence type="ECO:0000256" key="1">
    <source>
        <dbReference type="ARBA" id="ARBA00004651"/>
    </source>
</evidence>
<protein>
    <submittedName>
        <fullName evidence="6">Holin-like protein CidA</fullName>
    </submittedName>
</protein>